<organism evidence="1 2">
    <name type="scientific">Glaciimonas immobilis</name>
    <dbReference type="NCBI Taxonomy" id="728004"/>
    <lineage>
        <taxon>Bacteria</taxon>
        <taxon>Pseudomonadati</taxon>
        <taxon>Pseudomonadota</taxon>
        <taxon>Betaproteobacteria</taxon>
        <taxon>Burkholderiales</taxon>
        <taxon>Oxalobacteraceae</taxon>
        <taxon>Glaciimonas</taxon>
    </lineage>
</organism>
<dbReference type="Proteomes" id="UP000571084">
    <property type="component" value="Unassembled WGS sequence"/>
</dbReference>
<gene>
    <name evidence="1" type="ORF">HNR39_001917</name>
</gene>
<accession>A0A840RSE9</accession>
<evidence type="ECO:0008006" key="3">
    <source>
        <dbReference type="Google" id="ProtNLM"/>
    </source>
</evidence>
<dbReference type="EMBL" id="JACHHQ010000004">
    <property type="protein sequence ID" value="MBB5200082.1"/>
    <property type="molecule type" value="Genomic_DNA"/>
</dbReference>
<protein>
    <recommendedName>
        <fullName evidence="3">DUF3025 domain-containing protein</fullName>
    </recommendedName>
</protein>
<reference evidence="1 2" key="1">
    <citation type="submission" date="2020-08" db="EMBL/GenBank/DDBJ databases">
        <title>Genomic Encyclopedia of Type Strains, Phase IV (KMG-IV): sequencing the most valuable type-strain genomes for metagenomic binning, comparative biology and taxonomic classification.</title>
        <authorList>
            <person name="Goeker M."/>
        </authorList>
    </citation>
    <scope>NUCLEOTIDE SEQUENCE [LARGE SCALE GENOMIC DNA]</scope>
    <source>
        <strain evidence="1 2">DSM 23240</strain>
    </source>
</reference>
<sequence>MPTPSSSLAHFLDVIDWEQPWLTPLRTCGFGICIGTADWRHAINTIAIAHDIRNHRDHPIRFVPQSALPADTAYEAFISDTGQIPTRENLHDFFNALIWLSFPQSKARLNALQAAELSKAGTLSGSGKPRGAARDAATIFDENAALLVVRDGAAGQSLIAALRAHQWQQAFMAQRLMFEADLQVWLFGHALVEKLVRPYKAITAHTLILMAPDDFFALDANARRAWIDRRVAVHLMAHGMTIGQLTPLPVLGVPGWCAQQDHAFYADNAVFRPKRAPITADDDRLALRLIKSSD</sequence>
<evidence type="ECO:0000313" key="2">
    <source>
        <dbReference type="Proteomes" id="UP000571084"/>
    </source>
</evidence>
<dbReference type="Pfam" id="PF11227">
    <property type="entry name" value="DUF3025"/>
    <property type="match status" value="1"/>
</dbReference>
<dbReference type="InterPro" id="IPR021390">
    <property type="entry name" value="DUF3025"/>
</dbReference>
<keyword evidence="2" id="KW-1185">Reference proteome</keyword>
<name>A0A840RSE9_9BURK</name>
<dbReference type="RefSeq" id="WP_168051238.1">
    <property type="nucleotide sequence ID" value="NZ_JAAOZT010000001.1"/>
</dbReference>
<comment type="caution">
    <text evidence="1">The sequence shown here is derived from an EMBL/GenBank/DDBJ whole genome shotgun (WGS) entry which is preliminary data.</text>
</comment>
<proteinExistence type="predicted"/>
<evidence type="ECO:0000313" key="1">
    <source>
        <dbReference type="EMBL" id="MBB5200082.1"/>
    </source>
</evidence>
<dbReference type="AlphaFoldDB" id="A0A840RSE9"/>